<proteinExistence type="predicted"/>
<organism evidence="3 4">
    <name type="scientific">Candidatus Neomicrothrix parvicella RN1</name>
    <dbReference type="NCBI Taxonomy" id="1229780"/>
    <lineage>
        <taxon>Bacteria</taxon>
        <taxon>Bacillati</taxon>
        <taxon>Actinomycetota</taxon>
        <taxon>Acidimicrobiia</taxon>
        <taxon>Acidimicrobiales</taxon>
        <taxon>Microthrixaceae</taxon>
        <taxon>Candidatus Neomicrothrix</taxon>
    </lineage>
</organism>
<dbReference type="AlphaFoldDB" id="R4Z656"/>
<evidence type="ECO:0000313" key="4">
    <source>
        <dbReference type="Proteomes" id="UP000018291"/>
    </source>
</evidence>
<dbReference type="eggNOG" id="ENOG5034209">
    <property type="taxonomic scope" value="Bacteria"/>
</dbReference>
<dbReference type="HOGENOM" id="CLU_1529868_0_0_11"/>
<dbReference type="STRING" id="1229780.BN381_50173"/>
<sequence>MSDDSTSEDHTEEGTVDEHVDELPEDLDFTAAGPITFPNNNRRRIPALIYLVLGAGAIAVSIAFEGDATVNTGLAVAGALLAVFGIYGLFAGRTLNVDDQEAFATAGAIVGFPVGHSSAQQVWRGWLSTPTWRILIYSAENPPKNRGIVLVDGISGDIVEWFAEENPDQWDPDQA</sequence>
<evidence type="ECO:0000256" key="2">
    <source>
        <dbReference type="SAM" id="Phobius"/>
    </source>
</evidence>
<gene>
    <name evidence="3" type="ORF">BN381_50173</name>
</gene>
<feature type="region of interest" description="Disordered" evidence="1">
    <location>
        <begin position="1"/>
        <end position="23"/>
    </location>
</feature>
<keyword evidence="2" id="KW-0812">Transmembrane</keyword>
<protein>
    <submittedName>
        <fullName evidence="3">Uncharacterized protein</fullName>
    </submittedName>
</protein>
<name>R4Z656_9ACTN</name>
<evidence type="ECO:0000313" key="3">
    <source>
        <dbReference type="EMBL" id="CCM65031.1"/>
    </source>
</evidence>
<comment type="caution">
    <text evidence="3">The sequence shown here is derived from an EMBL/GenBank/DDBJ whole genome shotgun (WGS) entry which is preliminary data.</text>
</comment>
<reference evidence="3 4" key="1">
    <citation type="journal article" date="2013" name="ISME J.">
        <title>Metabolic model for the filamentous 'Candidatus Microthrix parvicella' based on genomic and metagenomic analyses.</title>
        <authorList>
            <person name="Jon McIlroy S."/>
            <person name="Kristiansen R."/>
            <person name="Albertsen M."/>
            <person name="Michael Karst S."/>
            <person name="Rossetti S."/>
            <person name="Lund Nielsen J."/>
            <person name="Tandoi V."/>
            <person name="James Seviour R."/>
            <person name="Nielsen P.H."/>
        </authorList>
    </citation>
    <scope>NUCLEOTIDE SEQUENCE [LARGE SCALE GENOMIC DNA]</scope>
    <source>
        <strain evidence="3 4">RN1</strain>
    </source>
</reference>
<dbReference type="EMBL" id="CANL01000045">
    <property type="protein sequence ID" value="CCM65031.1"/>
    <property type="molecule type" value="Genomic_DNA"/>
</dbReference>
<evidence type="ECO:0000256" key="1">
    <source>
        <dbReference type="SAM" id="MobiDB-lite"/>
    </source>
</evidence>
<keyword evidence="2" id="KW-1133">Transmembrane helix</keyword>
<accession>R4Z656</accession>
<keyword evidence="4" id="KW-1185">Reference proteome</keyword>
<feature type="compositionally biased region" description="Basic and acidic residues" evidence="1">
    <location>
        <begin position="7"/>
        <end position="22"/>
    </location>
</feature>
<feature type="transmembrane region" description="Helical" evidence="2">
    <location>
        <begin position="47"/>
        <end position="64"/>
    </location>
</feature>
<dbReference type="Proteomes" id="UP000018291">
    <property type="component" value="Unassembled WGS sequence"/>
</dbReference>
<dbReference type="OrthoDB" id="5194119at2"/>
<keyword evidence="2" id="KW-0472">Membrane</keyword>
<feature type="transmembrane region" description="Helical" evidence="2">
    <location>
        <begin position="70"/>
        <end position="90"/>
    </location>
</feature>
<dbReference type="RefSeq" id="WP_012229424.1">
    <property type="nucleotide sequence ID" value="NZ_HG422565.1"/>
</dbReference>